<reference evidence="4 5" key="1">
    <citation type="submission" date="2023-04" db="EMBL/GenBank/DDBJ databases">
        <title>Genome sequence of Halobacillus naozhouensis KACC 21980.</title>
        <authorList>
            <person name="Kim S."/>
            <person name="Heo J."/>
            <person name="Kwon S.-W."/>
        </authorList>
    </citation>
    <scope>NUCLEOTIDE SEQUENCE [LARGE SCALE GENOMIC DNA]</scope>
    <source>
        <strain evidence="4 5">KCTC 13234</strain>
    </source>
</reference>
<feature type="domain" description="Competence protein CoiA-like N-terminal" evidence="2">
    <location>
        <begin position="22"/>
        <end position="68"/>
    </location>
</feature>
<dbReference type="Pfam" id="PF06054">
    <property type="entry name" value="CoiA_nuc"/>
    <property type="match status" value="1"/>
</dbReference>
<dbReference type="RefSeq" id="WP_283078130.1">
    <property type="nucleotide sequence ID" value="NZ_CP121671.1"/>
</dbReference>
<gene>
    <name evidence="4" type="ORF">P9989_07375</name>
</gene>
<dbReference type="InterPro" id="IPR021176">
    <property type="entry name" value="Competence-induced_CoiA"/>
</dbReference>
<proteinExistence type="predicted"/>
<evidence type="ECO:0000259" key="1">
    <source>
        <dbReference type="Pfam" id="PF06054"/>
    </source>
</evidence>
<dbReference type="PIRSF" id="PIRSF007487">
    <property type="entry name" value="Competence-induced_CoiA_bac"/>
    <property type="match status" value="1"/>
</dbReference>
<dbReference type="EMBL" id="CP121671">
    <property type="protein sequence ID" value="WFT76176.1"/>
    <property type="molecule type" value="Genomic_DNA"/>
</dbReference>
<feature type="domain" description="Competence protein CoiA C-terminal" evidence="3">
    <location>
        <begin position="241"/>
        <end position="370"/>
    </location>
</feature>
<dbReference type="Proteomes" id="UP001221597">
    <property type="component" value="Chromosome"/>
</dbReference>
<evidence type="ECO:0000313" key="4">
    <source>
        <dbReference type="EMBL" id="WFT76176.1"/>
    </source>
</evidence>
<evidence type="ECO:0000313" key="5">
    <source>
        <dbReference type="Proteomes" id="UP001221597"/>
    </source>
</evidence>
<dbReference type="Pfam" id="PF25164">
    <property type="entry name" value="CoiA_N"/>
    <property type="match status" value="1"/>
</dbReference>
<dbReference type="InterPro" id="IPR057252">
    <property type="entry name" value="CoiA_C"/>
</dbReference>
<dbReference type="InterPro" id="IPR010330">
    <property type="entry name" value="CoiA_nuc"/>
</dbReference>
<accession>A0ABY8J5K7</accession>
<evidence type="ECO:0000259" key="2">
    <source>
        <dbReference type="Pfam" id="PF25164"/>
    </source>
</evidence>
<feature type="domain" description="Competence protein CoiA nuclease-like" evidence="1">
    <location>
        <begin position="74"/>
        <end position="230"/>
    </location>
</feature>
<evidence type="ECO:0000259" key="3">
    <source>
        <dbReference type="Pfam" id="PF25166"/>
    </source>
</evidence>
<dbReference type="InterPro" id="IPR057253">
    <property type="entry name" value="CoiA-like_N"/>
</dbReference>
<keyword evidence="5" id="KW-1185">Reference proteome</keyword>
<sequence length="393" mass="46615">MNLEVMLLLYAYDHHGKLCSLYQLSRQRIEQMRHEVTYFCPTCKEALQIRSGRHHIPHFAHFPDSQCERNSQGESDDHESGKWLLYKWLKYQGYNVEIEYFVKEINQRPDLFFTSGDKRQIAVEFQCSTIPPDIIEKRTNSYYKAGIFPLWIVGNRHFQRKGKNLLLHTSFHRSLLYYFHHSYCMYYLNVNAQSVIIVDHILGFTHSYCFGRPRSYSLDSITFPQLFAPSASPSTPYIYFWEKQLYKLRTFYQRSVGTEERQWRQFLYLKGKHFSLIPSVCFLPVPSQSTCSIKAYMWQTKFVLEHFMEVRIGNIIKLGRNKCLTVNRYQADPVQEYLQLLGQMGFVAHTSNGSWVKRKEITFPTHITQALEEDKKVMNVLRNILYTHNNVSL</sequence>
<dbReference type="Pfam" id="PF25166">
    <property type="entry name" value="CoiA_C"/>
    <property type="match status" value="1"/>
</dbReference>
<organism evidence="4 5">
    <name type="scientific">Halobacillus naozhouensis</name>
    <dbReference type="NCBI Taxonomy" id="554880"/>
    <lineage>
        <taxon>Bacteria</taxon>
        <taxon>Bacillati</taxon>
        <taxon>Bacillota</taxon>
        <taxon>Bacilli</taxon>
        <taxon>Bacillales</taxon>
        <taxon>Bacillaceae</taxon>
        <taxon>Halobacillus</taxon>
    </lineage>
</organism>
<name>A0ABY8J5K7_9BACI</name>
<protein>
    <submittedName>
        <fullName evidence="4">Competence protein CoiA family protein</fullName>
    </submittedName>
</protein>